<dbReference type="OrthoDB" id="9797653at2"/>
<dbReference type="PANTHER" id="PTHR48228">
    <property type="entry name" value="SUCCINYL-COA--D-CITRAMALATE COA-TRANSFERASE"/>
    <property type="match status" value="1"/>
</dbReference>
<dbReference type="Gene3D" id="3.40.50.10540">
    <property type="entry name" value="Crotonobetainyl-coa:carnitine coa-transferase, domain 1"/>
    <property type="match status" value="1"/>
</dbReference>
<proteinExistence type="predicted"/>
<dbReference type="InterPro" id="IPR044855">
    <property type="entry name" value="CoA-Trfase_III_dom3_sf"/>
</dbReference>
<dbReference type="GO" id="GO:0016740">
    <property type="term" value="F:transferase activity"/>
    <property type="evidence" value="ECO:0007669"/>
    <property type="project" value="UniProtKB-KW"/>
</dbReference>
<dbReference type="EMBL" id="MVHE01000002">
    <property type="protein sequence ID" value="ORA25809.1"/>
    <property type="molecule type" value="Genomic_DNA"/>
</dbReference>
<dbReference type="InterPro" id="IPR023606">
    <property type="entry name" value="CoA-Trfase_III_dom_1_sf"/>
</dbReference>
<dbReference type="Proteomes" id="UP000192284">
    <property type="component" value="Unassembled WGS sequence"/>
</dbReference>
<dbReference type="RefSeq" id="WP_083111303.1">
    <property type="nucleotide sequence ID" value="NZ_JACKTS010000014.1"/>
</dbReference>
<dbReference type="SUPFAM" id="SSF89796">
    <property type="entry name" value="CoA-transferase family III (CaiB/BaiF)"/>
    <property type="match status" value="1"/>
</dbReference>
<dbReference type="InterPro" id="IPR050509">
    <property type="entry name" value="CoA-transferase_III"/>
</dbReference>
<evidence type="ECO:0000313" key="2">
    <source>
        <dbReference type="Proteomes" id="UP000192284"/>
    </source>
</evidence>
<evidence type="ECO:0000313" key="1">
    <source>
        <dbReference type="EMBL" id="ORA25809.1"/>
    </source>
</evidence>
<dbReference type="PANTHER" id="PTHR48228:SF5">
    <property type="entry name" value="ALPHA-METHYLACYL-COA RACEMASE"/>
    <property type="match status" value="1"/>
</dbReference>
<keyword evidence="1" id="KW-0808">Transferase</keyword>
<protein>
    <submittedName>
        <fullName evidence="1">CoA transferase</fullName>
    </submittedName>
</protein>
<gene>
    <name evidence="1" type="ORF">BST12_01865</name>
</gene>
<comment type="caution">
    <text evidence="1">The sequence shown here is derived from an EMBL/GenBank/DDBJ whole genome shotgun (WGS) entry which is preliminary data.</text>
</comment>
<accession>A0A1X0A6V2</accession>
<name>A0A1X0A6V2_MYCAN</name>
<organism evidence="1 2">
    <name type="scientific">Mycobacterium angelicum</name>
    <dbReference type="NCBI Taxonomy" id="470074"/>
    <lineage>
        <taxon>Bacteria</taxon>
        <taxon>Bacillati</taxon>
        <taxon>Actinomycetota</taxon>
        <taxon>Actinomycetes</taxon>
        <taxon>Mycobacteriales</taxon>
        <taxon>Mycobacteriaceae</taxon>
        <taxon>Mycobacterium</taxon>
    </lineage>
</organism>
<dbReference type="InterPro" id="IPR003673">
    <property type="entry name" value="CoA-Trfase_fam_III"/>
</dbReference>
<sequence>MQSLVGVSVVSLAVNLPGPLAAARLTEFGAAVTKVEPPDGDPLAGAAPEWYGDLVRRQTVVTLDLKDRADRAKLDELLAEADLLITSMRPSALVRLGLDELQLSFPQLSIVEIVGYDGEHIEVPGHDLNYQAAHGILTPPAMPKVPVADLLGAERAVSAAMAALIARTNSGVGQRRRVVLEHSAAFAANAVRYRLTGEGAVLGGALPGYGIYRCADGYVALGAIEQHMFARTVTTFGVDGSRRGFERAFATLTIEQLETMAASADIPLNEVR</sequence>
<dbReference type="Gene3D" id="3.30.1540.10">
    <property type="entry name" value="formyl-coa transferase, domain 3"/>
    <property type="match status" value="1"/>
</dbReference>
<reference evidence="1 2" key="1">
    <citation type="submission" date="2017-02" db="EMBL/GenBank/DDBJ databases">
        <title>The new phylogeny of genus Mycobacterium.</title>
        <authorList>
            <person name="Tortoli E."/>
            <person name="Trovato A."/>
            <person name="Cirillo D.M."/>
        </authorList>
    </citation>
    <scope>NUCLEOTIDE SEQUENCE [LARGE SCALE GENOMIC DNA]</scope>
    <source>
        <strain evidence="1 2">DSM 45057</strain>
    </source>
</reference>
<dbReference type="AlphaFoldDB" id="A0A1X0A6V2"/>
<keyword evidence="2" id="KW-1185">Reference proteome</keyword>
<dbReference type="Pfam" id="PF02515">
    <property type="entry name" value="CoA_transf_3"/>
    <property type="match status" value="1"/>
</dbReference>